<feature type="region of interest" description="Disordered" evidence="4">
    <location>
        <begin position="1"/>
        <end position="24"/>
    </location>
</feature>
<evidence type="ECO:0000256" key="4">
    <source>
        <dbReference type="SAM" id="MobiDB-lite"/>
    </source>
</evidence>
<dbReference type="EMBL" id="JARXVE010000004">
    <property type="protein sequence ID" value="MDH6196563.1"/>
    <property type="molecule type" value="Genomic_DNA"/>
</dbReference>
<dbReference type="Proteomes" id="UP001160130">
    <property type="component" value="Unassembled WGS sequence"/>
</dbReference>
<evidence type="ECO:0000256" key="3">
    <source>
        <dbReference type="ARBA" id="ARBA00048132"/>
    </source>
</evidence>
<keyword evidence="7" id="KW-1185">Reference proteome</keyword>
<gene>
    <name evidence="6" type="ORF">M2272_003206</name>
</gene>
<dbReference type="InterPro" id="IPR023753">
    <property type="entry name" value="FAD/NAD-binding_dom"/>
</dbReference>
<dbReference type="RefSeq" id="WP_280833161.1">
    <property type="nucleotide sequence ID" value="NZ_JARXVE010000004.1"/>
</dbReference>
<dbReference type="Pfam" id="PF07992">
    <property type="entry name" value="Pyr_redox_2"/>
    <property type="match status" value="1"/>
</dbReference>
<evidence type="ECO:0000256" key="2">
    <source>
        <dbReference type="ARBA" id="ARBA00023002"/>
    </source>
</evidence>
<organism evidence="6 7">
    <name type="scientific">Mycolicibacterium frederiksbergense</name>
    <dbReference type="NCBI Taxonomy" id="117567"/>
    <lineage>
        <taxon>Bacteria</taxon>
        <taxon>Bacillati</taxon>
        <taxon>Actinomycetota</taxon>
        <taxon>Actinomycetes</taxon>
        <taxon>Mycobacteriales</taxon>
        <taxon>Mycobacteriaceae</taxon>
        <taxon>Mycolicibacterium</taxon>
    </lineage>
</organism>
<accession>A0ABT6L0X3</accession>
<feature type="compositionally biased region" description="Low complexity" evidence="4">
    <location>
        <begin position="14"/>
        <end position="24"/>
    </location>
</feature>
<comment type="caution">
    <text evidence="6">The sequence shown here is derived from an EMBL/GenBank/DDBJ whole genome shotgun (WGS) entry which is preliminary data.</text>
</comment>
<feature type="compositionally biased region" description="Polar residues" evidence="4">
    <location>
        <begin position="1"/>
        <end position="13"/>
    </location>
</feature>
<keyword evidence="2" id="KW-0560">Oxidoreductase</keyword>
<dbReference type="InterPro" id="IPR050097">
    <property type="entry name" value="Ferredoxin-NADP_redctase_2"/>
</dbReference>
<dbReference type="PRINTS" id="PR00469">
    <property type="entry name" value="PNDRDTASEII"/>
</dbReference>
<dbReference type="PRINTS" id="PR00368">
    <property type="entry name" value="FADPNR"/>
</dbReference>
<dbReference type="PANTHER" id="PTHR48105">
    <property type="entry name" value="THIOREDOXIN REDUCTASE 1-RELATED-RELATED"/>
    <property type="match status" value="1"/>
</dbReference>
<keyword evidence="1" id="KW-0285">Flavoprotein</keyword>
<protein>
    <submittedName>
        <fullName evidence="6">Thioredoxin reductase</fullName>
    </submittedName>
</protein>
<proteinExistence type="predicted"/>
<name>A0ABT6L0X3_9MYCO</name>
<dbReference type="InterPro" id="IPR036188">
    <property type="entry name" value="FAD/NAD-bd_sf"/>
</dbReference>
<dbReference type="SUPFAM" id="SSF51905">
    <property type="entry name" value="FAD/NAD(P)-binding domain"/>
    <property type="match status" value="1"/>
</dbReference>
<sequence>MTHTPQSSDQGHPTTTNDDATPTTDVVVIGGGAAGLTAAQVLGRARRSVTVIDGHAQRNAPAQHMHGYLARDGFPPADLIAVGREEAARYGVQLIDGQVSTLQWRGAAPGFALRLTDGRELTTRAVLVATGLRDELLALPGLEERWGVDVLHCPFCHAYELRDRPLAVLGGGTNRELSVHQALLMPQWSDDVTFFPNGIDLTEVERTRIERRGVYIVDEPVRGIVVADDRLRAVELESGQLVPRDAVFVAPRFLPNHALLLQIGCDVASSGLIATTGAGETSVPGVWAAGNVIDPRAQVITAAGQGSAAAIAINGYLLAQDVEDTLASEPHPAPFSAEMERAVARRLFDSRRAEPGLSLHC</sequence>
<reference evidence="6 7" key="1">
    <citation type="submission" date="2023-04" db="EMBL/GenBank/DDBJ databases">
        <title>Forest soil microbial communities from Buena Vista Peninsula, Colon Province, Panama.</title>
        <authorList>
            <person name="Bouskill N."/>
        </authorList>
    </citation>
    <scope>NUCLEOTIDE SEQUENCE [LARGE SCALE GENOMIC DNA]</scope>
    <source>
        <strain evidence="6 7">AC80</strain>
    </source>
</reference>
<feature type="domain" description="FAD/NAD(P)-binding" evidence="5">
    <location>
        <begin position="25"/>
        <end position="305"/>
    </location>
</feature>
<evidence type="ECO:0000259" key="5">
    <source>
        <dbReference type="Pfam" id="PF07992"/>
    </source>
</evidence>
<evidence type="ECO:0000313" key="6">
    <source>
        <dbReference type="EMBL" id="MDH6196563.1"/>
    </source>
</evidence>
<dbReference type="Gene3D" id="3.50.50.60">
    <property type="entry name" value="FAD/NAD(P)-binding domain"/>
    <property type="match status" value="2"/>
</dbReference>
<evidence type="ECO:0000256" key="1">
    <source>
        <dbReference type="ARBA" id="ARBA00022630"/>
    </source>
</evidence>
<evidence type="ECO:0000313" key="7">
    <source>
        <dbReference type="Proteomes" id="UP001160130"/>
    </source>
</evidence>
<comment type="catalytic activity">
    <reaction evidence="3">
        <text>[thioredoxin]-dithiol + NADP(+) = [thioredoxin]-disulfide + NADPH + H(+)</text>
        <dbReference type="Rhea" id="RHEA:20345"/>
        <dbReference type="Rhea" id="RHEA-COMP:10698"/>
        <dbReference type="Rhea" id="RHEA-COMP:10700"/>
        <dbReference type="ChEBI" id="CHEBI:15378"/>
        <dbReference type="ChEBI" id="CHEBI:29950"/>
        <dbReference type="ChEBI" id="CHEBI:50058"/>
        <dbReference type="ChEBI" id="CHEBI:57783"/>
        <dbReference type="ChEBI" id="CHEBI:58349"/>
        <dbReference type="EC" id="1.8.1.9"/>
    </reaction>
</comment>